<dbReference type="InterPro" id="IPR000873">
    <property type="entry name" value="AMP-dep_synth/lig_dom"/>
</dbReference>
<evidence type="ECO:0000256" key="1">
    <source>
        <dbReference type="ARBA" id="ARBA00022450"/>
    </source>
</evidence>
<dbReference type="Pfam" id="PF00501">
    <property type="entry name" value="AMP-binding"/>
    <property type="match status" value="1"/>
</dbReference>
<gene>
    <name evidence="4" type="ORF">BDW02DRAFT_494057</name>
</gene>
<dbReference type="SUPFAM" id="SSF56801">
    <property type="entry name" value="Acetyl-CoA synthetase-like"/>
    <property type="match status" value="1"/>
</dbReference>
<evidence type="ECO:0000313" key="5">
    <source>
        <dbReference type="Proteomes" id="UP000800040"/>
    </source>
</evidence>
<reference evidence="4" key="1">
    <citation type="submission" date="2020-01" db="EMBL/GenBank/DDBJ databases">
        <authorList>
            <consortium name="DOE Joint Genome Institute"/>
            <person name="Haridas S."/>
            <person name="Albert R."/>
            <person name="Binder M."/>
            <person name="Bloem J."/>
            <person name="Labutti K."/>
            <person name="Salamov A."/>
            <person name="Andreopoulos B."/>
            <person name="Baker S.E."/>
            <person name="Barry K."/>
            <person name="Bills G."/>
            <person name="Bluhm B.H."/>
            <person name="Cannon C."/>
            <person name="Castanera R."/>
            <person name="Culley D.E."/>
            <person name="Daum C."/>
            <person name="Ezra D."/>
            <person name="Gonzalez J.B."/>
            <person name="Henrissat B."/>
            <person name="Kuo A."/>
            <person name="Liang C."/>
            <person name="Lipzen A."/>
            <person name="Lutzoni F."/>
            <person name="Magnuson J."/>
            <person name="Mondo S."/>
            <person name="Nolan M."/>
            <person name="Ohm R."/>
            <person name="Pangilinan J."/>
            <person name="Park H.-J."/>
            <person name="Ramirez L."/>
            <person name="Alfaro M."/>
            <person name="Sun H."/>
            <person name="Tritt A."/>
            <person name="Yoshinaga Y."/>
            <person name="Zwiers L.-H."/>
            <person name="Turgeon B.G."/>
            <person name="Goodwin S.B."/>
            <person name="Spatafora J.W."/>
            <person name="Crous P.W."/>
            <person name="Grigoriev I.V."/>
        </authorList>
    </citation>
    <scope>NUCLEOTIDE SEQUENCE</scope>
    <source>
        <strain evidence="4">P77</strain>
    </source>
</reference>
<evidence type="ECO:0000259" key="3">
    <source>
        <dbReference type="Pfam" id="PF00501"/>
    </source>
</evidence>
<feature type="domain" description="AMP-dependent synthetase/ligase" evidence="3">
    <location>
        <begin position="44"/>
        <end position="358"/>
    </location>
</feature>
<dbReference type="OrthoDB" id="429813at2759"/>
<dbReference type="InterPro" id="IPR042099">
    <property type="entry name" value="ANL_N_sf"/>
</dbReference>
<dbReference type="Gene3D" id="3.40.50.12780">
    <property type="entry name" value="N-terminal domain of ligase-like"/>
    <property type="match status" value="1"/>
</dbReference>
<dbReference type="AlphaFoldDB" id="A0A6A5KKB5"/>
<accession>A0A6A5KKB5</accession>
<organism evidence="4 5">
    <name type="scientific">Decorospora gaudefroyi</name>
    <dbReference type="NCBI Taxonomy" id="184978"/>
    <lineage>
        <taxon>Eukaryota</taxon>
        <taxon>Fungi</taxon>
        <taxon>Dikarya</taxon>
        <taxon>Ascomycota</taxon>
        <taxon>Pezizomycotina</taxon>
        <taxon>Dothideomycetes</taxon>
        <taxon>Pleosporomycetidae</taxon>
        <taxon>Pleosporales</taxon>
        <taxon>Pleosporineae</taxon>
        <taxon>Pleosporaceae</taxon>
        <taxon>Decorospora</taxon>
    </lineage>
</organism>
<dbReference type="PANTHER" id="PTHR43439:SF2">
    <property type="entry name" value="ENZYME, PUTATIVE (JCVI)-RELATED"/>
    <property type="match status" value="1"/>
</dbReference>
<protein>
    <recommendedName>
        <fullName evidence="3">AMP-dependent synthetase/ligase domain-containing protein</fullName>
    </recommendedName>
</protein>
<dbReference type="PANTHER" id="PTHR43439">
    <property type="entry name" value="PHENYLACETATE-COENZYME A LIGASE"/>
    <property type="match status" value="1"/>
</dbReference>
<dbReference type="EMBL" id="ML975275">
    <property type="protein sequence ID" value="KAF1836327.1"/>
    <property type="molecule type" value="Genomic_DNA"/>
</dbReference>
<dbReference type="Proteomes" id="UP000800040">
    <property type="component" value="Unassembled WGS sequence"/>
</dbReference>
<keyword evidence="2" id="KW-0597">Phosphoprotein</keyword>
<dbReference type="InterPro" id="IPR051414">
    <property type="entry name" value="Adenylate-forming_Reductase"/>
</dbReference>
<name>A0A6A5KKB5_9PLEO</name>
<keyword evidence="1" id="KW-0596">Phosphopantetheine</keyword>
<proteinExistence type="predicted"/>
<evidence type="ECO:0000313" key="4">
    <source>
        <dbReference type="EMBL" id="KAF1836327.1"/>
    </source>
</evidence>
<keyword evidence="5" id="KW-1185">Reference proteome</keyword>
<sequence length="432" mass="48441">MAFWDTVLNASPNREPAYGRRLLPSIIDNNANLCADHACFSIPRSTQLQQGFRNISWRMYANAINRTAHFIEKEIGRSSCFETVMYLGLPDVRVFIVLVALIKTGHKVLFTSYNCSLAAQLGLIKQTDCTILLYTGGNLIADVADIVESSRMESVCLPELHQLLSDSSVEPYPYAKTFEEAKLDPCFILSTSTPTGTVKPVIWTHWSISTTDRHHLVSPLEGRPTLWASVFDTRKRNYCGWPLYGAGICTGLLEACFNETTVVMGPPQPPTAEVFIDILEHGGIDAASCLPKVLETVARRPSVLEKLNKLKFIACVEGRPLTLDAGDAISRHTTIYRLVGNAETYAMVQHANDREDWSYICLNPSYNGIEMRPRAGLFELVYVRESLCADYQGVFKLHPYLREFATKDLYSPHPTKPHLWKYEGRPDDSGLL</sequence>
<evidence type="ECO:0000256" key="2">
    <source>
        <dbReference type="ARBA" id="ARBA00022553"/>
    </source>
</evidence>